<keyword evidence="2" id="KW-1185">Reference proteome</keyword>
<dbReference type="AlphaFoldDB" id="A0A9Q1CNF4"/>
<comment type="caution">
    <text evidence="1">The sequence shown here is derived from an EMBL/GenBank/DDBJ whole genome shotgun (WGS) entry which is preliminary data.</text>
</comment>
<sequence length="104" mass="11960">MEMHQSSAFLLKSPIGQTYSIVHAFYVLMHLMGESIALPRRIILFICGEAVETDFSLNLYLRLCTTRCSSFNLSLQYSTCLTLQNQEDVIIFGERLFNENMDLI</sequence>
<evidence type="ECO:0000313" key="1">
    <source>
        <dbReference type="EMBL" id="KAJ8047629.1"/>
    </source>
</evidence>
<name>A0A9Q1CNF4_HOLLE</name>
<proteinExistence type="predicted"/>
<accession>A0A9Q1CNF4</accession>
<protein>
    <submittedName>
        <fullName evidence="1">Uncharacterized protein</fullName>
    </submittedName>
</protein>
<dbReference type="Proteomes" id="UP001152320">
    <property type="component" value="Chromosome 2"/>
</dbReference>
<gene>
    <name evidence="1" type="ORF">HOLleu_06675</name>
</gene>
<dbReference type="EMBL" id="JAIZAY010000002">
    <property type="protein sequence ID" value="KAJ8047629.1"/>
    <property type="molecule type" value="Genomic_DNA"/>
</dbReference>
<organism evidence="1 2">
    <name type="scientific">Holothuria leucospilota</name>
    <name type="common">Black long sea cucumber</name>
    <name type="synonym">Mertensiothuria leucospilota</name>
    <dbReference type="NCBI Taxonomy" id="206669"/>
    <lineage>
        <taxon>Eukaryota</taxon>
        <taxon>Metazoa</taxon>
        <taxon>Echinodermata</taxon>
        <taxon>Eleutherozoa</taxon>
        <taxon>Echinozoa</taxon>
        <taxon>Holothuroidea</taxon>
        <taxon>Aspidochirotacea</taxon>
        <taxon>Aspidochirotida</taxon>
        <taxon>Holothuriidae</taxon>
        <taxon>Holothuria</taxon>
    </lineage>
</organism>
<evidence type="ECO:0000313" key="2">
    <source>
        <dbReference type="Proteomes" id="UP001152320"/>
    </source>
</evidence>
<reference evidence="1" key="1">
    <citation type="submission" date="2021-10" db="EMBL/GenBank/DDBJ databases">
        <title>Tropical sea cucumber genome reveals ecological adaptation and Cuvierian tubules defense mechanism.</title>
        <authorList>
            <person name="Chen T."/>
        </authorList>
    </citation>
    <scope>NUCLEOTIDE SEQUENCE</scope>
    <source>
        <strain evidence="1">Nanhai2018</strain>
        <tissue evidence="1">Muscle</tissue>
    </source>
</reference>